<gene>
    <name evidence="1" type="ORF">D3870_20825</name>
</gene>
<evidence type="ECO:0000313" key="2">
    <source>
        <dbReference type="Proteomes" id="UP000285190"/>
    </source>
</evidence>
<name>A0A418WW48_9BURK</name>
<dbReference type="Proteomes" id="UP000285190">
    <property type="component" value="Unassembled WGS sequence"/>
</dbReference>
<dbReference type="EMBL" id="QYUN01000003">
    <property type="protein sequence ID" value="RJF96829.1"/>
    <property type="molecule type" value="Genomic_DNA"/>
</dbReference>
<comment type="caution">
    <text evidence="1">The sequence shown here is derived from an EMBL/GenBank/DDBJ whole genome shotgun (WGS) entry which is preliminary data.</text>
</comment>
<dbReference type="AlphaFoldDB" id="A0A418WW48"/>
<evidence type="ECO:0000313" key="1">
    <source>
        <dbReference type="EMBL" id="RJF96829.1"/>
    </source>
</evidence>
<reference evidence="1 2" key="1">
    <citation type="submission" date="2018-09" db="EMBL/GenBank/DDBJ databases">
        <authorList>
            <person name="Zhu H."/>
        </authorList>
    </citation>
    <scope>NUCLEOTIDE SEQUENCE [LARGE SCALE GENOMIC DNA]</scope>
    <source>
        <strain evidence="1 2">K2R10-39</strain>
    </source>
</reference>
<accession>A0A418WW48</accession>
<sequence>MAGFPIASDANVAHSFLAAQHSAQDDFQTALSVLKESLAWRKHGSLTRGSLTCARIRQAIGWSRLVVQATTSTTRIPSMRNSSFPSR</sequence>
<organism evidence="1 2">
    <name type="scientific">Noviherbaspirillum cavernae</name>
    <dbReference type="NCBI Taxonomy" id="2320862"/>
    <lineage>
        <taxon>Bacteria</taxon>
        <taxon>Pseudomonadati</taxon>
        <taxon>Pseudomonadota</taxon>
        <taxon>Betaproteobacteria</taxon>
        <taxon>Burkholderiales</taxon>
        <taxon>Oxalobacteraceae</taxon>
        <taxon>Noviherbaspirillum</taxon>
    </lineage>
</organism>
<protein>
    <submittedName>
        <fullName evidence="1">Uncharacterized protein</fullName>
    </submittedName>
</protein>
<proteinExistence type="predicted"/>
<keyword evidence="2" id="KW-1185">Reference proteome</keyword>